<dbReference type="EMBL" id="NIRI02000042">
    <property type="protein sequence ID" value="KAG5449981.1"/>
    <property type="molecule type" value="Genomic_DNA"/>
</dbReference>
<dbReference type="PANTHER" id="PTHR32123:SF13">
    <property type="entry name" value="BICAUDAL D-RELATED PROTEIN HOMOLOG"/>
    <property type="match status" value="1"/>
</dbReference>
<dbReference type="AlphaFoldDB" id="A0A8T1MMM6"/>
<comment type="caution">
    <text evidence="4">The sequence shown here is derived from an EMBL/GenBank/DDBJ whole genome shotgun (WGS) entry which is preliminary data.</text>
</comment>
<feature type="coiled-coil region" evidence="2">
    <location>
        <begin position="168"/>
        <end position="209"/>
    </location>
</feature>
<evidence type="ECO:0000313" key="4">
    <source>
        <dbReference type="EMBL" id="KAG5449981.1"/>
    </source>
</evidence>
<reference evidence="4 5" key="2">
    <citation type="journal article" date="2021" name="Genomics">
        <title>High-quality reference genome for Clonorchis sinensis.</title>
        <authorList>
            <person name="Young N.D."/>
            <person name="Stroehlein A.J."/>
            <person name="Kinkar L."/>
            <person name="Wang T."/>
            <person name="Sohn W.M."/>
            <person name="Chang B.C.H."/>
            <person name="Kaur P."/>
            <person name="Weisz D."/>
            <person name="Dudchenko O."/>
            <person name="Aiden E.L."/>
            <person name="Korhonen P.K."/>
            <person name="Gasser R.B."/>
        </authorList>
    </citation>
    <scope>NUCLEOTIDE SEQUENCE [LARGE SCALE GENOMIC DNA]</scope>
    <source>
        <strain evidence="4">Cs-k2</strain>
    </source>
</reference>
<dbReference type="OrthoDB" id="9451547at2759"/>
<reference evidence="4 5" key="1">
    <citation type="journal article" date="2018" name="Biotechnol. Adv.">
        <title>Improved genomic resources and new bioinformatic workflow for the carcinogenic parasite Clonorchis sinensis: Biotechnological implications.</title>
        <authorList>
            <person name="Wang D."/>
            <person name="Korhonen P.K."/>
            <person name="Gasser R.B."/>
            <person name="Young N.D."/>
        </authorList>
    </citation>
    <scope>NUCLEOTIDE SEQUENCE [LARGE SCALE GENOMIC DNA]</scope>
    <source>
        <strain evidence="4">Cs-k2</strain>
    </source>
</reference>
<protein>
    <submittedName>
        <fullName evidence="4">Uncharacterized protein</fullName>
    </submittedName>
</protein>
<evidence type="ECO:0000256" key="1">
    <source>
        <dbReference type="ARBA" id="ARBA00023054"/>
    </source>
</evidence>
<name>A0A8T1MMM6_CLOSI</name>
<accession>A0A8T1MMM6</accession>
<evidence type="ECO:0000256" key="3">
    <source>
        <dbReference type="SAM" id="MobiDB-lite"/>
    </source>
</evidence>
<keyword evidence="1 2" id="KW-0175">Coiled coil</keyword>
<sequence length="550" mass="62175">MLTDGQQDNMRNDGALKSVLLELESKKQDLAAAAELGRTLLASNEELQREHQCALEAFRQQIHELENERRMLQLRLETVENDYDLQIKELQNNITSMRIDVQMQKNMYRQLENDRLCTISELTQQNQSMAERLRVNAKTEARLKQEISLLRSQCNQRKSSMHDNLHLLESLRQEITKLRSEKSTLEIKLQALTEERNQLLDVLSECNERIGEMEQVQQEQMATISSQDNEIAHLQQRATLLQEHIHSLSTHQNSPQSRSSPLQTARPHQSLLAELAEQRLELLSNAPLELMNESILGLDDDDGVEMDDDTLLAYVNALNAENSSNPVEPIPSTSNECLTDTLDSPDGMIAELRLEVAEIYQQMRQMCVELQALSNAQSTSGALLNGGAHTPDELAMVEMDFRLSSLRSVLGDLRGLLRELVSDTTCKEKSLTCPKKNCQEEIGQDISSAKNLATTTSPSDGNGYPPEEPLRISVQDPVEAMLNERDALANEVASAQQRLSNLQQQVENESQKVNANKLQNEAMKSATFVANWQELDDDDYEFEMPQDPKI</sequence>
<keyword evidence="5" id="KW-1185">Reference proteome</keyword>
<organism evidence="4 5">
    <name type="scientific">Clonorchis sinensis</name>
    <name type="common">Chinese liver fluke</name>
    <dbReference type="NCBI Taxonomy" id="79923"/>
    <lineage>
        <taxon>Eukaryota</taxon>
        <taxon>Metazoa</taxon>
        <taxon>Spiralia</taxon>
        <taxon>Lophotrochozoa</taxon>
        <taxon>Platyhelminthes</taxon>
        <taxon>Trematoda</taxon>
        <taxon>Digenea</taxon>
        <taxon>Opisthorchiida</taxon>
        <taxon>Opisthorchiata</taxon>
        <taxon>Opisthorchiidae</taxon>
        <taxon>Clonorchis</taxon>
    </lineage>
</organism>
<feature type="coiled-coil region" evidence="2">
    <location>
        <begin position="478"/>
        <end position="521"/>
    </location>
</feature>
<evidence type="ECO:0000313" key="5">
    <source>
        <dbReference type="Proteomes" id="UP000286415"/>
    </source>
</evidence>
<feature type="coiled-coil region" evidence="2">
    <location>
        <begin position="48"/>
        <end position="107"/>
    </location>
</feature>
<gene>
    <name evidence="4" type="ORF">CSKR_101226</name>
</gene>
<dbReference type="Proteomes" id="UP000286415">
    <property type="component" value="Unassembled WGS sequence"/>
</dbReference>
<feature type="region of interest" description="Disordered" evidence="3">
    <location>
        <begin position="247"/>
        <end position="267"/>
    </location>
</feature>
<dbReference type="InterPro" id="IPR051149">
    <property type="entry name" value="Spindly/BICDR_Dynein_Adapter"/>
</dbReference>
<evidence type="ECO:0000256" key="2">
    <source>
        <dbReference type="SAM" id="Coils"/>
    </source>
</evidence>
<proteinExistence type="predicted"/>
<dbReference type="PANTHER" id="PTHR32123">
    <property type="entry name" value="BICD FAMILY-LIKE CARGO ADAPTER"/>
    <property type="match status" value="1"/>
</dbReference>